<keyword evidence="1" id="KW-0812">Transmembrane</keyword>
<evidence type="ECO:0000256" key="1">
    <source>
        <dbReference type="SAM" id="Phobius"/>
    </source>
</evidence>
<evidence type="ECO:0000313" key="3">
    <source>
        <dbReference type="Proteomes" id="UP001205185"/>
    </source>
</evidence>
<feature type="transmembrane region" description="Helical" evidence="1">
    <location>
        <begin position="32"/>
        <end position="54"/>
    </location>
</feature>
<protein>
    <recommendedName>
        <fullName evidence="4">Sensor histidine kinase</fullName>
    </recommendedName>
</protein>
<keyword evidence="3" id="KW-1185">Reference proteome</keyword>
<gene>
    <name evidence="2" type="ORF">LV75_005484</name>
</gene>
<accession>A0ABT1IK98</accession>
<proteinExistence type="predicted"/>
<dbReference type="EMBL" id="JAMTCO010000014">
    <property type="protein sequence ID" value="MCP2272958.1"/>
    <property type="molecule type" value="Genomic_DNA"/>
</dbReference>
<comment type="caution">
    <text evidence="2">The sequence shown here is derived from an EMBL/GenBank/DDBJ whole genome shotgun (WGS) entry which is preliminary data.</text>
</comment>
<name>A0ABT1IK98_9PSEU</name>
<reference evidence="2 3" key="1">
    <citation type="submission" date="2022-06" db="EMBL/GenBank/DDBJ databases">
        <title>Genomic Encyclopedia of Archaeal and Bacterial Type Strains, Phase II (KMG-II): from individual species to whole genera.</title>
        <authorList>
            <person name="Goeker M."/>
        </authorList>
    </citation>
    <scope>NUCLEOTIDE SEQUENCE [LARGE SCALE GENOMIC DNA]</scope>
    <source>
        <strain evidence="2 3">DSM 44255</strain>
    </source>
</reference>
<keyword evidence="1" id="KW-0472">Membrane</keyword>
<organism evidence="2 3">
    <name type="scientific">Actinokineospora diospyrosa</name>
    <dbReference type="NCBI Taxonomy" id="103728"/>
    <lineage>
        <taxon>Bacteria</taxon>
        <taxon>Bacillati</taxon>
        <taxon>Actinomycetota</taxon>
        <taxon>Actinomycetes</taxon>
        <taxon>Pseudonocardiales</taxon>
        <taxon>Pseudonocardiaceae</taxon>
        <taxon>Actinokineospora</taxon>
    </lineage>
</organism>
<dbReference type="RefSeq" id="WP_253889885.1">
    <property type="nucleotide sequence ID" value="NZ_BAAAVB010000007.1"/>
</dbReference>
<dbReference type="Proteomes" id="UP001205185">
    <property type="component" value="Unassembled WGS sequence"/>
</dbReference>
<sequence length="84" mass="8974">MARLDRRPVRWSLAAVLTAAAAVDTYLALSEGVWWPLTLAVVWIGFAAALLLPAAEPVEVPAPRTAREALALEGWNLPAGLATR</sequence>
<keyword evidence="1" id="KW-1133">Transmembrane helix</keyword>
<evidence type="ECO:0000313" key="2">
    <source>
        <dbReference type="EMBL" id="MCP2272958.1"/>
    </source>
</evidence>
<evidence type="ECO:0008006" key="4">
    <source>
        <dbReference type="Google" id="ProtNLM"/>
    </source>
</evidence>